<name>A0A0E0DWH6_9ORYZ</name>
<dbReference type="PANTHER" id="PTHR48175">
    <property type="entry name" value="OS04G0581700 PROTEIN"/>
    <property type="match status" value="1"/>
</dbReference>
<evidence type="ECO:0000313" key="2">
    <source>
        <dbReference type="EnsemblPlants" id="OMERI06G02560.1"/>
    </source>
</evidence>
<dbReference type="STRING" id="40149.A0A0E0DWH6"/>
<dbReference type="AlphaFoldDB" id="A0A0E0DWH6"/>
<dbReference type="EnsemblPlants" id="OMERI06G02560.1">
    <property type="protein sequence ID" value="OMERI06G02560.1"/>
    <property type="gene ID" value="OMERI06G02560"/>
</dbReference>
<feature type="region of interest" description="Disordered" evidence="1">
    <location>
        <begin position="102"/>
        <end position="122"/>
    </location>
</feature>
<organism evidence="2">
    <name type="scientific">Oryza meridionalis</name>
    <dbReference type="NCBI Taxonomy" id="40149"/>
    <lineage>
        <taxon>Eukaryota</taxon>
        <taxon>Viridiplantae</taxon>
        <taxon>Streptophyta</taxon>
        <taxon>Embryophyta</taxon>
        <taxon>Tracheophyta</taxon>
        <taxon>Spermatophyta</taxon>
        <taxon>Magnoliopsida</taxon>
        <taxon>Liliopsida</taxon>
        <taxon>Poales</taxon>
        <taxon>Poaceae</taxon>
        <taxon>BOP clade</taxon>
        <taxon>Oryzoideae</taxon>
        <taxon>Oryzeae</taxon>
        <taxon>Oryzinae</taxon>
        <taxon>Oryza</taxon>
    </lineage>
</organism>
<protein>
    <submittedName>
        <fullName evidence="2">Uncharacterized protein</fullName>
    </submittedName>
</protein>
<reference evidence="2" key="1">
    <citation type="submission" date="2015-04" db="UniProtKB">
        <authorList>
            <consortium name="EnsemblPlants"/>
        </authorList>
    </citation>
    <scope>IDENTIFICATION</scope>
</reference>
<keyword evidence="3" id="KW-1185">Reference proteome</keyword>
<feature type="compositionally biased region" description="Pro residues" evidence="1">
    <location>
        <begin position="102"/>
        <end position="115"/>
    </location>
</feature>
<feature type="compositionally biased region" description="Polar residues" evidence="1">
    <location>
        <begin position="19"/>
        <end position="28"/>
    </location>
</feature>
<dbReference type="HOGENOM" id="CLU_2030442_0_0_1"/>
<feature type="compositionally biased region" description="Basic and acidic residues" evidence="1">
    <location>
        <begin position="41"/>
        <end position="51"/>
    </location>
</feature>
<dbReference type="Gramene" id="OMERI06G02560.1">
    <property type="protein sequence ID" value="OMERI06G02560.1"/>
    <property type="gene ID" value="OMERI06G02560"/>
</dbReference>
<sequence length="122" mass="13858">MASHRIASHPSLQRPPSKAAQNATTHTTLHSRREGPRRRRREEEKEKERERERMILVAIVAELLEEYTAAVARAMELLLSRAPPRIFPRRVRFLVLRSLPFASPPPSPLSPPPPFTVAAGTR</sequence>
<accession>A0A0E0DWH6</accession>
<evidence type="ECO:0000256" key="1">
    <source>
        <dbReference type="SAM" id="MobiDB-lite"/>
    </source>
</evidence>
<dbReference type="eggNOG" id="ENOG502R5IC">
    <property type="taxonomic scope" value="Eukaryota"/>
</dbReference>
<feature type="region of interest" description="Disordered" evidence="1">
    <location>
        <begin position="1"/>
        <end position="51"/>
    </location>
</feature>
<dbReference type="PANTHER" id="PTHR48175:SF3">
    <property type="entry name" value="OS04G0581700 PROTEIN"/>
    <property type="match status" value="1"/>
</dbReference>
<dbReference type="Proteomes" id="UP000008021">
    <property type="component" value="Chromosome 6"/>
</dbReference>
<proteinExistence type="predicted"/>
<reference evidence="2" key="2">
    <citation type="submission" date="2018-05" db="EMBL/GenBank/DDBJ databases">
        <title>OmerRS3 (Oryza meridionalis Reference Sequence Version 3).</title>
        <authorList>
            <person name="Zhang J."/>
            <person name="Kudrna D."/>
            <person name="Lee S."/>
            <person name="Talag J."/>
            <person name="Welchert J."/>
            <person name="Wing R.A."/>
        </authorList>
    </citation>
    <scope>NUCLEOTIDE SEQUENCE [LARGE SCALE GENOMIC DNA]</scope>
    <source>
        <strain evidence="2">cv. OR44</strain>
    </source>
</reference>
<evidence type="ECO:0000313" key="3">
    <source>
        <dbReference type="Proteomes" id="UP000008021"/>
    </source>
</evidence>